<organism evidence="1 2">
    <name type="scientific">Phaeosphaeria nodorum (strain SN15 / ATCC MYA-4574 / FGSC 10173)</name>
    <name type="common">Glume blotch fungus</name>
    <name type="synonym">Parastagonospora nodorum</name>
    <dbReference type="NCBI Taxonomy" id="321614"/>
    <lineage>
        <taxon>Eukaryota</taxon>
        <taxon>Fungi</taxon>
        <taxon>Dikarya</taxon>
        <taxon>Ascomycota</taxon>
        <taxon>Pezizomycotina</taxon>
        <taxon>Dothideomycetes</taxon>
        <taxon>Pleosporomycetidae</taxon>
        <taxon>Pleosporales</taxon>
        <taxon>Pleosporineae</taxon>
        <taxon>Phaeosphaeriaceae</taxon>
        <taxon>Parastagonospora</taxon>
    </lineage>
</organism>
<protein>
    <submittedName>
        <fullName evidence="1">Uncharacterized protein</fullName>
    </submittedName>
</protein>
<dbReference type="EMBL" id="CP069036">
    <property type="protein sequence ID" value="QRD02556.1"/>
    <property type="molecule type" value="Genomic_DNA"/>
</dbReference>
<keyword evidence="2" id="KW-1185">Reference proteome</keyword>
<dbReference type="AlphaFoldDB" id="A0A7U2I409"/>
<reference evidence="2" key="1">
    <citation type="journal article" date="2021" name="BMC Genomics">
        <title>Chromosome-level genome assembly and manually-curated proteome of model necrotroph Parastagonospora nodorum Sn15 reveals a genome-wide trove of candidate effector homologs, and redundancy of virulence-related functions within an accessory chromosome.</title>
        <authorList>
            <person name="Bertazzoni S."/>
            <person name="Jones D.A.B."/>
            <person name="Phan H.T."/>
            <person name="Tan K.-C."/>
            <person name="Hane J.K."/>
        </authorList>
    </citation>
    <scope>NUCLEOTIDE SEQUENCE [LARGE SCALE GENOMIC DNA]</scope>
    <source>
        <strain evidence="2">SN15 / ATCC MYA-4574 / FGSC 10173)</strain>
    </source>
</reference>
<dbReference type="Proteomes" id="UP000663193">
    <property type="component" value="Chromosome 14"/>
</dbReference>
<evidence type="ECO:0000313" key="2">
    <source>
        <dbReference type="Proteomes" id="UP000663193"/>
    </source>
</evidence>
<gene>
    <name evidence="1" type="ORF">JI435_418200</name>
</gene>
<evidence type="ECO:0000313" key="1">
    <source>
        <dbReference type="EMBL" id="QRD02556.1"/>
    </source>
</evidence>
<name>A0A7U2I409_PHANO</name>
<dbReference type="VEuPathDB" id="FungiDB:JI435_418200"/>
<proteinExistence type="predicted"/>
<accession>A0A7U2I409</accession>
<sequence length="109" mass="12805">MRRDGWVKLKNGEIHKKRYCVEPKWLGFMTSEPELWIFLHSSVGLIHTSLDSVQYTSNVAQIPFHILFRLDLGIGCDIKRAEKKHIHYLHMHVAQTFSRARPRPTNHTT</sequence>